<proteinExistence type="predicted"/>
<dbReference type="SUPFAM" id="SSF53335">
    <property type="entry name" value="S-adenosyl-L-methionine-dependent methyltransferases"/>
    <property type="match status" value="1"/>
</dbReference>
<reference evidence="2 3" key="1">
    <citation type="journal article" date="2014" name="Nature">
        <title>An environmental bacterial taxon with a large and distinct metabolic repertoire.</title>
        <authorList>
            <person name="Wilson M.C."/>
            <person name="Mori T."/>
            <person name="Ruckert C."/>
            <person name="Uria A.R."/>
            <person name="Helf M.J."/>
            <person name="Takada K."/>
            <person name="Gernert C."/>
            <person name="Steffens U.A."/>
            <person name="Heycke N."/>
            <person name="Schmitt S."/>
            <person name="Rinke C."/>
            <person name="Helfrich E.J."/>
            <person name="Brachmann A.O."/>
            <person name="Gurgui C."/>
            <person name="Wakimoto T."/>
            <person name="Kracht M."/>
            <person name="Crusemann M."/>
            <person name="Hentschel U."/>
            <person name="Abe I."/>
            <person name="Matsunaga S."/>
            <person name="Kalinowski J."/>
            <person name="Takeyama H."/>
            <person name="Piel J."/>
        </authorList>
    </citation>
    <scope>NUCLEOTIDE SEQUENCE [LARGE SCALE GENOMIC DNA]</scope>
    <source>
        <strain evidence="3">TSY1</strain>
    </source>
</reference>
<dbReference type="Proteomes" id="UP000019141">
    <property type="component" value="Unassembled WGS sequence"/>
</dbReference>
<dbReference type="PANTHER" id="PTHR43861">
    <property type="entry name" value="TRANS-ACONITATE 2-METHYLTRANSFERASE-RELATED"/>
    <property type="match status" value="1"/>
</dbReference>
<keyword evidence="3" id="KW-1185">Reference proteome</keyword>
<dbReference type="InterPro" id="IPR029063">
    <property type="entry name" value="SAM-dependent_MTases_sf"/>
</dbReference>
<dbReference type="Gene3D" id="3.40.50.150">
    <property type="entry name" value="Vaccinia Virus protein VP39"/>
    <property type="match status" value="1"/>
</dbReference>
<evidence type="ECO:0000259" key="1">
    <source>
        <dbReference type="Pfam" id="PF13847"/>
    </source>
</evidence>
<feature type="domain" description="Methyltransferase" evidence="1">
    <location>
        <begin position="26"/>
        <end position="147"/>
    </location>
</feature>
<protein>
    <recommendedName>
        <fullName evidence="1">Methyltransferase domain-containing protein</fullName>
    </recommendedName>
</protein>
<dbReference type="CDD" id="cd02440">
    <property type="entry name" value="AdoMet_MTases"/>
    <property type="match status" value="1"/>
</dbReference>
<dbReference type="Pfam" id="PF13847">
    <property type="entry name" value="Methyltransf_31"/>
    <property type="match status" value="1"/>
</dbReference>
<evidence type="ECO:0000313" key="3">
    <source>
        <dbReference type="Proteomes" id="UP000019141"/>
    </source>
</evidence>
<gene>
    <name evidence="2" type="ORF">ETSY1_19035</name>
</gene>
<dbReference type="AlphaFoldDB" id="W4LK66"/>
<dbReference type="InterPro" id="IPR025714">
    <property type="entry name" value="Methyltranfer_dom"/>
</dbReference>
<accession>W4LK66</accession>
<evidence type="ECO:0000313" key="2">
    <source>
        <dbReference type="EMBL" id="ETW98362.1"/>
    </source>
</evidence>
<organism evidence="2 3">
    <name type="scientific">Entotheonella factor</name>
    <dbReference type="NCBI Taxonomy" id="1429438"/>
    <lineage>
        <taxon>Bacteria</taxon>
        <taxon>Pseudomonadati</taxon>
        <taxon>Nitrospinota/Tectimicrobiota group</taxon>
        <taxon>Candidatus Tectimicrobiota</taxon>
        <taxon>Candidatus Entotheonellia</taxon>
        <taxon>Candidatus Entotheonellales</taxon>
        <taxon>Candidatus Entotheonellaceae</taxon>
        <taxon>Candidatus Entotheonella</taxon>
    </lineage>
</organism>
<comment type="caution">
    <text evidence="2">The sequence shown here is derived from an EMBL/GenBank/DDBJ whole genome shotgun (WGS) entry which is preliminary data.</text>
</comment>
<dbReference type="PANTHER" id="PTHR43861:SF1">
    <property type="entry name" value="TRANS-ACONITATE 2-METHYLTRANSFERASE"/>
    <property type="match status" value="1"/>
</dbReference>
<dbReference type="EMBL" id="AZHW01000562">
    <property type="protein sequence ID" value="ETW98362.1"/>
    <property type="molecule type" value="Genomic_DNA"/>
</dbReference>
<dbReference type="HOGENOM" id="CLU_052868_1_1_7"/>
<name>W4LK66_ENTF1</name>
<sequence>MNQATIPVNLPDGHRQEPSPAIATLQSGQTVLDLSSSDSTYRTLAATAVGEDGHIIGVAATPDVVAQAREDVVLNGFYNMSFRLGELDYLPVADQTVDVIISHYGLHPSSAKTQVFREALRALKPGGHLALVEMVATQVLPEDVEEGGVLMLDDIEDMLRAAGFDHIQSQSTPSGRGPRQASTLNGAIEELVTPVLIEAAKPA</sequence>